<protein>
    <submittedName>
        <fullName evidence="2">Serine proteinase-like protein 2</fullName>
    </submittedName>
</protein>
<organism evidence="2 3">
    <name type="scientific">Operophtera brumata</name>
    <name type="common">Winter moth</name>
    <name type="synonym">Phalaena brumata</name>
    <dbReference type="NCBI Taxonomy" id="104452"/>
    <lineage>
        <taxon>Eukaryota</taxon>
        <taxon>Metazoa</taxon>
        <taxon>Ecdysozoa</taxon>
        <taxon>Arthropoda</taxon>
        <taxon>Hexapoda</taxon>
        <taxon>Insecta</taxon>
        <taxon>Pterygota</taxon>
        <taxon>Neoptera</taxon>
        <taxon>Endopterygota</taxon>
        <taxon>Lepidoptera</taxon>
        <taxon>Glossata</taxon>
        <taxon>Ditrysia</taxon>
        <taxon>Geometroidea</taxon>
        <taxon>Geometridae</taxon>
        <taxon>Larentiinae</taxon>
        <taxon>Operophtera</taxon>
    </lineage>
</organism>
<proteinExistence type="predicted"/>
<dbReference type="PANTHER" id="PTHR24258:SF129">
    <property type="entry name" value="LP15124P-RELATED"/>
    <property type="match status" value="1"/>
</dbReference>
<evidence type="ECO:0000259" key="1">
    <source>
        <dbReference type="PROSITE" id="PS50240"/>
    </source>
</evidence>
<evidence type="ECO:0000313" key="3">
    <source>
        <dbReference type="Proteomes" id="UP000037510"/>
    </source>
</evidence>
<dbReference type="Gene3D" id="2.40.10.10">
    <property type="entry name" value="Trypsin-like serine proteases"/>
    <property type="match status" value="2"/>
</dbReference>
<dbReference type="EMBL" id="JTDY01001107">
    <property type="protein sequence ID" value="KOB74861.1"/>
    <property type="molecule type" value="Genomic_DNA"/>
</dbReference>
<evidence type="ECO:0000313" key="2">
    <source>
        <dbReference type="EMBL" id="KOB74861.1"/>
    </source>
</evidence>
<dbReference type="Proteomes" id="UP000037510">
    <property type="component" value="Unassembled WGS sequence"/>
</dbReference>
<feature type="domain" description="Peptidase S1" evidence="1">
    <location>
        <begin position="37"/>
        <end position="198"/>
    </location>
</feature>
<dbReference type="Pfam" id="PF00089">
    <property type="entry name" value="Trypsin"/>
    <property type="match status" value="1"/>
</dbReference>
<dbReference type="PANTHER" id="PTHR24258">
    <property type="entry name" value="SERINE PROTEASE-RELATED"/>
    <property type="match status" value="1"/>
</dbReference>
<reference evidence="2 3" key="1">
    <citation type="journal article" date="2015" name="Genome Biol. Evol.">
        <title>The genome of winter moth (Operophtera brumata) provides a genomic perspective on sexual dimorphism and phenology.</title>
        <authorList>
            <person name="Derks M.F."/>
            <person name="Smit S."/>
            <person name="Salis L."/>
            <person name="Schijlen E."/>
            <person name="Bossers A."/>
            <person name="Mateman C."/>
            <person name="Pijl A.S."/>
            <person name="de Ridder D."/>
            <person name="Groenen M.A."/>
            <person name="Visser M.E."/>
            <person name="Megens H.J."/>
        </authorList>
    </citation>
    <scope>NUCLEOTIDE SEQUENCE [LARGE SCALE GENOMIC DNA]</scope>
    <source>
        <strain evidence="2">WM2013NL</strain>
        <tissue evidence="2">Head and thorax</tissue>
    </source>
</reference>
<dbReference type="InterPro" id="IPR001254">
    <property type="entry name" value="Trypsin_dom"/>
</dbReference>
<name>A0A0L7LI08_OPEBR</name>
<dbReference type="SUPFAM" id="SSF50494">
    <property type="entry name" value="Trypsin-like serine proteases"/>
    <property type="match status" value="1"/>
</dbReference>
<dbReference type="AlphaFoldDB" id="A0A0L7LI08"/>
<dbReference type="InterPro" id="IPR043504">
    <property type="entry name" value="Peptidase_S1_PA_chymotrypsin"/>
</dbReference>
<dbReference type="GO" id="GO:0006508">
    <property type="term" value="P:proteolysis"/>
    <property type="evidence" value="ECO:0007669"/>
    <property type="project" value="InterPro"/>
</dbReference>
<dbReference type="GO" id="GO:0004252">
    <property type="term" value="F:serine-type endopeptidase activity"/>
    <property type="evidence" value="ECO:0007669"/>
    <property type="project" value="InterPro"/>
</dbReference>
<dbReference type="STRING" id="104452.A0A0L7LI08"/>
<dbReference type="InterPro" id="IPR009003">
    <property type="entry name" value="Peptidase_S1_PA"/>
</dbReference>
<comment type="caution">
    <text evidence="2">The sequence shown here is derived from an EMBL/GenBank/DDBJ whole genome shotgun (WGS) entry which is preliminary data.</text>
</comment>
<dbReference type="InterPro" id="IPR001314">
    <property type="entry name" value="Peptidase_S1A"/>
</dbReference>
<accession>A0A0L7LI08</accession>
<dbReference type="PROSITE" id="PS50240">
    <property type="entry name" value="TRYPSIN_DOM"/>
    <property type="match status" value="1"/>
</dbReference>
<gene>
    <name evidence="2" type="ORF">OBRU01_05175</name>
</gene>
<dbReference type="CDD" id="cd00190">
    <property type="entry name" value="Tryp_SPc"/>
    <property type="match status" value="1"/>
</dbReference>
<sequence length="209" mass="23013">MPIPWAAGVNQTNLEKLQSCLVFADGSMRDESCDNAHPYLCFAELSACVDESHFQNQSLVNDIALLRLEKPLQLTEHINALCLPTADESFEGAKNCRYAVILKKVELDMVPHDRCQALLQRTRLGPYFQLHRSFVCAGGDGKDTCQGDGGAPLACPIGDERYKLGGLVAWGIGCRTIDVPGVYTNVAAFRPWVDAKMRDWGFGTDAYTI</sequence>
<dbReference type="SMART" id="SM00020">
    <property type="entry name" value="Tryp_SPc"/>
    <property type="match status" value="1"/>
</dbReference>
<keyword evidence="3" id="KW-1185">Reference proteome</keyword>
<dbReference type="PRINTS" id="PR00722">
    <property type="entry name" value="CHYMOTRYPSIN"/>
</dbReference>